<dbReference type="PANTHER" id="PTHR12114">
    <property type="entry name" value="PARVIN"/>
    <property type="match status" value="1"/>
</dbReference>
<organism evidence="9 10">
    <name type="scientific">Geranomyces variabilis</name>
    <dbReference type="NCBI Taxonomy" id="109894"/>
    <lineage>
        <taxon>Eukaryota</taxon>
        <taxon>Fungi</taxon>
        <taxon>Fungi incertae sedis</taxon>
        <taxon>Chytridiomycota</taxon>
        <taxon>Chytridiomycota incertae sedis</taxon>
        <taxon>Chytridiomycetes</taxon>
        <taxon>Spizellomycetales</taxon>
        <taxon>Powellomycetaceae</taxon>
        <taxon>Geranomyces</taxon>
    </lineage>
</organism>
<evidence type="ECO:0000313" key="10">
    <source>
        <dbReference type="Proteomes" id="UP001212152"/>
    </source>
</evidence>
<keyword evidence="5" id="KW-0130">Cell adhesion</keyword>
<evidence type="ECO:0000256" key="3">
    <source>
        <dbReference type="ARBA" id="ARBA00022490"/>
    </source>
</evidence>
<keyword evidence="7" id="KW-0206">Cytoskeleton</keyword>
<sequence>MSIPDLTARTALNVNEAYSGAREVAERDGITTFQLHPSSKADPNVKKLMQGLTTWVNSYVIIQSMTVRDLISDLDDGQVLAAFLTQITGDAIVDPQTLAARSDRSKLVILQLVVKYIEGNLKVKQDPTRWTTEGLLSKDYASALCLLVDLARVLGCPYVLPPNVSIAVVKREQLPSGVKNRTSVHKITGDDVRGAGAEPATELALGPREDGAGGGGGVAVAIEPDAFDKLFAQPEKVADVTKLLLEFVNSQLEVLNIRLNSLIKVEGVYLILLIGTLGNFFVPLHHYSLTPTTLAAKIDNARFALSMMSDLNIDITRINATDVVRKDPKSIARCLYLLFQAFRKEE</sequence>
<dbReference type="SUPFAM" id="SSF47576">
    <property type="entry name" value="Calponin-homology domain, CH-domain"/>
    <property type="match status" value="1"/>
</dbReference>
<evidence type="ECO:0000313" key="9">
    <source>
        <dbReference type="EMBL" id="KAJ3177470.1"/>
    </source>
</evidence>
<evidence type="ECO:0000256" key="7">
    <source>
        <dbReference type="ARBA" id="ARBA00023212"/>
    </source>
</evidence>
<dbReference type="GO" id="GO:0005737">
    <property type="term" value="C:cytoplasm"/>
    <property type="evidence" value="ECO:0007669"/>
    <property type="project" value="TreeGrafter"/>
</dbReference>
<name>A0AAD5TJ49_9FUNG</name>
<dbReference type="PROSITE" id="PS50021">
    <property type="entry name" value="CH"/>
    <property type="match status" value="2"/>
</dbReference>
<dbReference type="AlphaFoldDB" id="A0AAD5TJ49"/>
<keyword evidence="6" id="KW-0009">Actin-binding</keyword>
<evidence type="ECO:0000256" key="2">
    <source>
        <dbReference type="ARBA" id="ARBA00005666"/>
    </source>
</evidence>
<feature type="domain" description="Calponin-homology (CH)" evidence="8">
    <location>
        <begin position="46"/>
        <end position="155"/>
    </location>
</feature>
<dbReference type="GO" id="GO:0015629">
    <property type="term" value="C:actin cytoskeleton"/>
    <property type="evidence" value="ECO:0007669"/>
    <property type="project" value="TreeGrafter"/>
</dbReference>
<proteinExistence type="inferred from homology"/>
<gene>
    <name evidence="9" type="ORF">HDU87_004489</name>
</gene>
<dbReference type="Gene3D" id="1.10.418.10">
    <property type="entry name" value="Calponin-like domain"/>
    <property type="match status" value="2"/>
</dbReference>
<dbReference type="Proteomes" id="UP001212152">
    <property type="component" value="Unassembled WGS sequence"/>
</dbReference>
<keyword evidence="4" id="KW-0677">Repeat</keyword>
<evidence type="ECO:0000256" key="6">
    <source>
        <dbReference type="ARBA" id="ARBA00023203"/>
    </source>
</evidence>
<dbReference type="InterPro" id="IPR036872">
    <property type="entry name" value="CH_dom_sf"/>
</dbReference>
<dbReference type="GO" id="GO:0030036">
    <property type="term" value="P:actin cytoskeleton organization"/>
    <property type="evidence" value="ECO:0007669"/>
    <property type="project" value="InterPro"/>
</dbReference>
<keyword evidence="3" id="KW-0963">Cytoplasm</keyword>
<comment type="caution">
    <text evidence="9">The sequence shown here is derived from an EMBL/GenBank/DDBJ whole genome shotgun (WGS) entry which is preliminary data.</text>
</comment>
<evidence type="ECO:0000256" key="1">
    <source>
        <dbReference type="ARBA" id="ARBA00004245"/>
    </source>
</evidence>
<dbReference type="InterPro" id="IPR001715">
    <property type="entry name" value="CH_dom"/>
</dbReference>
<dbReference type="GO" id="GO:0003779">
    <property type="term" value="F:actin binding"/>
    <property type="evidence" value="ECO:0007669"/>
    <property type="project" value="UniProtKB-KW"/>
</dbReference>
<dbReference type="Pfam" id="PF00307">
    <property type="entry name" value="CH"/>
    <property type="match status" value="1"/>
</dbReference>
<dbReference type="CDD" id="cd21222">
    <property type="entry name" value="CH_PARV_rpt2"/>
    <property type="match status" value="1"/>
</dbReference>
<dbReference type="EMBL" id="JADGJQ010000033">
    <property type="protein sequence ID" value="KAJ3177470.1"/>
    <property type="molecule type" value="Genomic_DNA"/>
</dbReference>
<evidence type="ECO:0000259" key="8">
    <source>
        <dbReference type="PROSITE" id="PS50021"/>
    </source>
</evidence>
<comment type="similarity">
    <text evidence="2">Belongs to the parvin family.</text>
</comment>
<feature type="domain" description="Calponin-homology (CH)" evidence="8">
    <location>
        <begin position="238"/>
        <end position="343"/>
    </location>
</feature>
<dbReference type="PANTHER" id="PTHR12114:SF4">
    <property type="entry name" value="GH23568P"/>
    <property type="match status" value="1"/>
</dbReference>
<evidence type="ECO:0000256" key="4">
    <source>
        <dbReference type="ARBA" id="ARBA00022737"/>
    </source>
</evidence>
<accession>A0AAD5TJ49</accession>
<protein>
    <recommendedName>
        <fullName evidence="8">Calponin-homology (CH) domain-containing protein</fullName>
    </recommendedName>
</protein>
<dbReference type="InterPro" id="IPR028433">
    <property type="entry name" value="Parvin"/>
</dbReference>
<keyword evidence="10" id="KW-1185">Reference proteome</keyword>
<comment type="subcellular location">
    <subcellularLocation>
        <location evidence="1">Cytoplasm</location>
        <location evidence="1">Cytoskeleton</location>
    </subcellularLocation>
</comment>
<reference evidence="9" key="1">
    <citation type="submission" date="2020-05" db="EMBL/GenBank/DDBJ databases">
        <title>Phylogenomic resolution of chytrid fungi.</title>
        <authorList>
            <person name="Stajich J.E."/>
            <person name="Amses K."/>
            <person name="Simmons R."/>
            <person name="Seto K."/>
            <person name="Myers J."/>
            <person name="Bonds A."/>
            <person name="Quandt C.A."/>
            <person name="Barry K."/>
            <person name="Liu P."/>
            <person name="Grigoriev I."/>
            <person name="Longcore J.E."/>
            <person name="James T.Y."/>
        </authorList>
    </citation>
    <scope>NUCLEOTIDE SEQUENCE</scope>
    <source>
        <strain evidence="9">JEL0379</strain>
    </source>
</reference>
<dbReference type="GO" id="GO:0007155">
    <property type="term" value="P:cell adhesion"/>
    <property type="evidence" value="ECO:0007669"/>
    <property type="project" value="UniProtKB-KW"/>
</dbReference>
<evidence type="ECO:0000256" key="5">
    <source>
        <dbReference type="ARBA" id="ARBA00022889"/>
    </source>
</evidence>